<reference evidence="2 3" key="1">
    <citation type="submission" date="2023-02" db="EMBL/GenBank/DDBJ databases">
        <title>Genome sequence of Sphingomonas naphthae.</title>
        <authorList>
            <person name="Kim S."/>
            <person name="Heo J."/>
            <person name="Kwon S.-W."/>
        </authorList>
    </citation>
    <scope>NUCLEOTIDE SEQUENCE [LARGE SCALE GENOMIC DNA]</scope>
    <source>
        <strain evidence="2 3">KACC 18716</strain>
    </source>
</reference>
<protein>
    <submittedName>
        <fullName evidence="2">GNAT family N-acetyltransferase</fullName>
    </submittedName>
</protein>
<evidence type="ECO:0000313" key="3">
    <source>
        <dbReference type="Proteomes" id="UP001220395"/>
    </source>
</evidence>
<proteinExistence type="predicted"/>
<dbReference type="Pfam" id="PF00583">
    <property type="entry name" value="Acetyltransf_1"/>
    <property type="match status" value="1"/>
</dbReference>
<feature type="domain" description="N-acetyltransferase" evidence="1">
    <location>
        <begin position="93"/>
        <end position="170"/>
    </location>
</feature>
<keyword evidence="3" id="KW-1185">Reference proteome</keyword>
<dbReference type="InterPro" id="IPR016181">
    <property type="entry name" value="Acyl_CoA_acyltransferase"/>
</dbReference>
<dbReference type="InterPro" id="IPR000182">
    <property type="entry name" value="GNAT_dom"/>
</dbReference>
<accession>A0ABY7TH02</accession>
<evidence type="ECO:0000259" key="1">
    <source>
        <dbReference type="Pfam" id="PF00583"/>
    </source>
</evidence>
<dbReference type="SUPFAM" id="SSF55729">
    <property type="entry name" value="Acyl-CoA N-acyltransferases (Nat)"/>
    <property type="match status" value="1"/>
</dbReference>
<dbReference type="Proteomes" id="UP001220395">
    <property type="component" value="Chromosome"/>
</dbReference>
<evidence type="ECO:0000313" key="2">
    <source>
        <dbReference type="EMBL" id="WCT72512.1"/>
    </source>
</evidence>
<sequence length="204" mass="22486">MTGGAIGQPGLDDIPGDLLAAVVTFLERTEKPRPAPMPASPLRLKRWNPSAEAYRTLFRRVGAPWLWFSRLAMKDETLEAILTAPTTEIYAACDRQGIELGLLELDFRPGGETNLAFFGLVPELAGKGLGRWLMANAFALGWRADTVKMSVHTCSLDHPKALGFYRAQGFVAYKRAIERFPDPRVLGLLPRDMAPQIPLLAPES</sequence>
<dbReference type="Gene3D" id="3.40.630.30">
    <property type="match status" value="1"/>
</dbReference>
<organism evidence="2 3">
    <name type="scientific">Sphingomonas naphthae</name>
    <dbReference type="NCBI Taxonomy" id="1813468"/>
    <lineage>
        <taxon>Bacteria</taxon>
        <taxon>Pseudomonadati</taxon>
        <taxon>Pseudomonadota</taxon>
        <taxon>Alphaproteobacteria</taxon>
        <taxon>Sphingomonadales</taxon>
        <taxon>Sphingomonadaceae</taxon>
        <taxon>Sphingomonas</taxon>
    </lineage>
</organism>
<name>A0ABY7TH02_9SPHN</name>
<gene>
    <name evidence="2" type="ORF">PQ455_12810</name>
</gene>
<dbReference type="EMBL" id="CP117411">
    <property type="protein sequence ID" value="WCT72512.1"/>
    <property type="molecule type" value="Genomic_DNA"/>
</dbReference>